<dbReference type="STRING" id="1198114.AciX9_3014"/>
<keyword evidence="1" id="KW-1133">Transmembrane helix</keyword>
<keyword evidence="1" id="KW-0472">Membrane</keyword>
<evidence type="ECO:0000313" key="3">
    <source>
        <dbReference type="Proteomes" id="UP000000343"/>
    </source>
</evidence>
<reference evidence="3" key="1">
    <citation type="submission" date="2011-01" db="EMBL/GenBank/DDBJ databases">
        <title>Complete sequence of chromosome of Acidobacterium sp. MP5ACTX9.</title>
        <authorList>
            <consortium name="US DOE Joint Genome Institute"/>
            <person name="Lucas S."/>
            <person name="Copeland A."/>
            <person name="Lapidus A."/>
            <person name="Cheng J.-F."/>
            <person name="Goodwin L."/>
            <person name="Pitluck S."/>
            <person name="Teshima H."/>
            <person name="Detter J.C."/>
            <person name="Han C."/>
            <person name="Tapia R."/>
            <person name="Land M."/>
            <person name="Hauser L."/>
            <person name="Kyrpides N."/>
            <person name="Ivanova N."/>
            <person name="Ovchinnikova G."/>
            <person name="Pagani I."/>
            <person name="Rawat S.R."/>
            <person name="Mannisto M."/>
            <person name="Haggblom M.M."/>
            <person name="Woyke T."/>
        </authorList>
    </citation>
    <scope>NUCLEOTIDE SEQUENCE [LARGE SCALE GENOMIC DNA]</scope>
    <source>
        <strain evidence="3">MP5ACTX9</strain>
    </source>
</reference>
<keyword evidence="1" id="KW-0812">Transmembrane</keyword>
<name>E8WZR1_GRATM</name>
<proteinExistence type="predicted"/>
<organism evidence="3">
    <name type="scientific">Granulicella tundricola (strain ATCC BAA-1859 / DSM 23138 / MP5ACTX9)</name>
    <dbReference type="NCBI Taxonomy" id="1198114"/>
    <lineage>
        <taxon>Bacteria</taxon>
        <taxon>Pseudomonadati</taxon>
        <taxon>Acidobacteriota</taxon>
        <taxon>Terriglobia</taxon>
        <taxon>Terriglobales</taxon>
        <taxon>Acidobacteriaceae</taxon>
        <taxon>Granulicella</taxon>
    </lineage>
</organism>
<dbReference type="Proteomes" id="UP000000343">
    <property type="component" value="Chromosome"/>
</dbReference>
<feature type="transmembrane region" description="Helical" evidence="1">
    <location>
        <begin position="448"/>
        <end position="465"/>
    </location>
</feature>
<sequence length="473" mass="50693">MGFHKSPTNSETITTLFKPLQLAALAFAFQAIPAPHPHPIHFAYQRPVTLPAGQTSRTCVTLDAPVFAHSNATLSDLRLYTGSAEVPYATTISESSLEPPESARILNLGERSGRITFDLQMPPRSYTQVVLDLTGANFLATAHVTGLHSADDKSGTTLGAFTLFDLTAQHLSRNTTIPLQESSFPYLHIDLAVTPAPASPPQTFSPTMVQGAQIPPTRDAQTLYTAVAETSAFTQQETPQLGRATVADITIPARIPVERITFTLAPGSKLNFSRPVRITATPQKEGVILSAAKNLSSSLEAPDPASGAPETITGEITQVRLIANGPEIHQERLSIPATLGANLHAPAHIQIAIQNGDDKPLPVAAVRLEMRQRKLCFDPPAGAAGGKAEPVTLAYGDPALTPPIYDYARLFNPAAPTRPAILGPEQPNPNYIPRPQQLRPFTERHPELLWVALLAVVAVLGVIAFRSARTVKP</sequence>
<dbReference type="AlphaFoldDB" id="E8WZR1"/>
<evidence type="ECO:0000256" key="1">
    <source>
        <dbReference type="SAM" id="Phobius"/>
    </source>
</evidence>
<gene>
    <name evidence="2" type="ordered locus">AciX9_3014</name>
</gene>
<evidence type="ECO:0008006" key="4">
    <source>
        <dbReference type="Google" id="ProtNLM"/>
    </source>
</evidence>
<dbReference type="PaxDb" id="1198114-AciX9_3014"/>
<protein>
    <recommendedName>
        <fullName evidence="4">DUF3999 domain-containing protein</fullName>
    </recommendedName>
</protein>
<keyword evidence="3" id="KW-1185">Reference proteome</keyword>
<dbReference type="eggNOG" id="ENOG50330SU">
    <property type="taxonomic scope" value="Bacteria"/>
</dbReference>
<dbReference type="EMBL" id="CP002480">
    <property type="protein sequence ID" value="ADW70035.1"/>
    <property type="molecule type" value="Genomic_DNA"/>
</dbReference>
<dbReference type="HOGENOM" id="CLU_577175_0_0_0"/>
<evidence type="ECO:0000313" key="2">
    <source>
        <dbReference type="EMBL" id="ADW70035.1"/>
    </source>
</evidence>
<dbReference type="KEGG" id="acm:AciX9_3014"/>
<accession>E8WZR1</accession>